<accession>A0A9W9NNJ4</accession>
<name>A0A9W9NNJ4_9EURO</name>
<dbReference type="Pfam" id="PF20174">
    <property type="entry name" value="DUF6540"/>
    <property type="match status" value="1"/>
</dbReference>
<dbReference type="AlphaFoldDB" id="A0A9W9NNJ4"/>
<keyword evidence="2" id="KW-1185">Reference proteome</keyword>
<reference evidence="1" key="2">
    <citation type="journal article" date="2023" name="IMA Fungus">
        <title>Comparative genomic study of the Penicillium genus elucidates a diverse pangenome and 15 lateral gene transfer events.</title>
        <authorList>
            <person name="Petersen C."/>
            <person name="Sorensen T."/>
            <person name="Nielsen M.R."/>
            <person name="Sondergaard T.E."/>
            <person name="Sorensen J.L."/>
            <person name="Fitzpatrick D.A."/>
            <person name="Frisvad J.C."/>
            <person name="Nielsen K.L."/>
        </authorList>
    </citation>
    <scope>NUCLEOTIDE SEQUENCE</scope>
    <source>
        <strain evidence="1">IBT 19713</strain>
    </source>
</reference>
<proteinExistence type="predicted"/>
<protein>
    <submittedName>
        <fullName evidence="1">Uncharacterized protein</fullName>
    </submittedName>
</protein>
<dbReference type="GeneID" id="83204402"/>
<dbReference type="OrthoDB" id="1658288at2759"/>
<comment type="caution">
    <text evidence="1">The sequence shown here is derived from an EMBL/GenBank/DDBJ whole genome shotgun (WGS) entry which is preliminary data.</text>
</comment>
<dbReference type="InterPro" id="IPR046670">
    <property type="entry name" value="DUF6540"/>
</dbReference>
<dbReference type="Proteomes" id="UP001150941">
    <property type="component" value="Unassembled WGS sequence"/>
</dbReference>
<organism evidence="1 2">
    <name type="scientific">Penicillium chermesinum</name>
    <dbReference type="NCBI Taxonomy" id="63820"/>
    <lineage>
        <taxon>Eukaryota</taxon>
        <taxon>Fungi</taxon>
        <taxon>Dikarya</taxon>
        <taxon>Ascomycota</taxon>
        <taxon>Pezizomycotina</taxon>
        <taxon>Eurotiomycetes</taxon>
        <taxon>Eurotiomycetidae</taxon>
        <taxon>Eurotiales</taxon>
        <taxon>Aspergillaceae</taxon>
        <taxon>Penicillium</taxon>
    </lineage>
</organism>
<dbReference type="EMBL" id="JAPQKS010000006">
    <property type="protein sequence ID" value="KAJ5223261.1"/>
    <property type="molecule type" value="Genomic_DNA"/>
</dbReference>
<evidence type="ECO:0000313" key="2">
    <source>
        <dbReference type="Proteomes" id="UP001150941"/>
    </source>
</evidence>
<evidence type="ECO:0000313" key="1">
    <source>
        <dbReference type="EMBL" id="KAJ5223261.1"/>
    </source>
</evidence>
<dbReference type="RefSeq" id="XP_058327444.1">
    <property type="nucleotide sequence ID" value="XM_058477099.1"/>
</dbReference>
<reference evidence="1" key="1">
    <citation type="submission" date="2022-11" db="EMBL/GenBank/DDBJ databases">
        <authorList>
            <person name="Petersen C."/>
        </authorList>
    </citation>
    <scope>NUCLEOTIDE SEQUENCE</scope>
    <source>
        <strain evidence="1">IBT 19713</strain>
    </source>
</reference>
<gene>
    <name evidence="1" type="ORF">N7468_007803</name>
</gene>
<sequence length="167" mass="18887">MAMRTIYLVSFRFASFQRAHFSIFVPSPARPDYGTLIHAVGAPMIGYELQFKRNYCPEQTRFPHEIVAIGQVHSSNIFDSTDTEPSTDKTPRGRIEIFAAHVPTPGISQNFMAPVNETTNKCCQEWTMEYVRYLVAKGLIGEEAIQIVQSKRDPPAFGIGLRPVRQH</sequence>